<name>A0A8S4G2F7_PLUXY</name>
<feature type="transmembrane region" description="Helical" evidence="5">
    <location>
        <begin position="446"/>
        <end position="466"/>
    </location>
</feature>
<comment type="caution">
    <text evidence="7">The sequence shown here is derived from an EMBL/GenBank/DDBJ whole genome shotgun (WGS) entry which is preliminary data.</text>
</comment>
<dbReference type="GO" id="GO:0022857">
    <property type="term" value="F:transmembrane transporter activity"/>
    <property type="evidence" value="ECO:0007669"/>
    <property type="project" value="InterPro"/>
</dbReference>
<feature type="transmembrane region" description="Helical" evidence="5">
    <location>
        <begin position="329"/>
        <end position="350"/>
    </location>
</feature>
<feature type="transmembrane region" description="Helical" evidence="5">
    <location>
        <begin position="384"/>
        <end position="408"/>
    </location>
</feature>
<dbReference type="InterPro" id="IPR050549">
    <property type="entry name" value="MFS_Trehalose_Transporter"/>
</dbReference>
<dbReference type="Pfam" id="PF00083">
    <property type="entry name" value="Sugar_tr"/>
    <property type="match status" value="1"/>
</dbReference>
<organism evidence="7 8">
    <name type="scientific">Plutella xylostella</name>
    <name type="common">Diamondback moth</name>
    <name type="synonym">Plutella maculipennis</name>
    <dbReference type="NCBI Taxonomy" id="51655"/>
    <lineage>
        <taxon>Eukaryota</taxon>
        <taxon>Metazoa</taxon>
        <taxon>Ecdysozoa</taxon>
        <taxon>Arthropoda</taxon>
        <taxon>Hexapoda</taxon>
        <taxon>Insecta</taxon>
        <taxon>Pterygota</taxon>
        <taxon>Neoptera</taxon>
        <taxon>Endopterygota</taxon>
        <taxon>Lepidoptera</taxon>
        <taxon>Glossata</taxon>
        <taxon>Ditrysia</taxon>
        <taxon>Yponomeutoidea</taxon>
        <taxon>Plutellidae</taxon>
        <taxon>Plutella</taxon>
    </lineage>
</organism>
<dbReference type="PROSITE" id="PS50850">
    <property type="entry name" value="MFS"/>
    <property type="match status" value="1"/>
</dbReference>
<keyword evidence="3 5" id="KW-1133">Transmembrane helix</keyword>
<comment type="subcellular location">
    <subcellularLocation>
        <location evidence="1">Membrane</location>
        <topology evidence="1">Multi-pass membrane protein</topology>
    </subcellularLocation>
</comment>
<keyword evidence="4 5" id="KW-0472">Membrane</keyword>
<dbReference type="SUPFAM" id="SSF103473">
    <property type="entry name" value="MFS general substrate transporter"/>
    <property type="match status" value="1"/>
</dbReference>
<keyword evidence="2 5" id="KW-0812">Transmembrane</keyword>
<feature type="transmembrane region" description="Helical" evidence="5">
    <location>
        <begin position="171"/>
        <end position="190"/>
    </location>
</feature>
<feature type="transmembrane region" description="Helical" evidence="5">
    <location>
        <begin position="420"/>
        <end position="440"/>
    </location>
</feature>
<dbReference type="EMBL" id="CAJHNJ030000072">
    <property type="protein sequence ID" value="CAG9134071.1"/>
    <property type="molecule type" value="Genomic_DNA"/>
</dbReference>
<sequence length="497" mass="54340">MEAEKLKPAAFATQVIAAMAIAYLTSLTGFISAWPSYTVTNFMSNDTQLSAPMTPIQNSLLGSLPNVGALIATPLCGYAMDKLGRKYAAMLFGLPYVLCWAIIILTDNVHLILFAMGAVGFGAAGQAVSSVFICEIAHDSIRGGLASFCVSGYYVGILVSYVLGGRLPYRGVLRAHLALSALYLALLALLRESPVYLMQRGREKEAMESIKFYRRYSITSKEMAHEIAKLKQALDPCLDKILRGDEEIEVVEELLKNYKSQGKVTTLGGSTASQQTTAWRFLWESKSSKRALLTVIVLMSLSILMGSLALQIYAEPLMREAAPSVPSNLATILLAVDLLIASLICGVVVERYGRKPLMTYSALTSAVFALLLGVQLQLNFFSHWVTVGIIYGYTFAYTIGAATVPFILTAEVFLPEVRGLCNSICMGCMWLMNFVIVVVFNLSVPVFGLGMVFCFFALVCFIGAVYSHLCLPETKGLSTDEIQFQFYKQKKRKSLAA</sequence>
<feature type="transmembrane region" description="Helical" evidence="5">
    <location>
        <begin position="145"/>
        <end position="165"/>
    </location>
</feature>
<feature type="transmembrane region" description="Helical" evidence="5">
    <location>
        <begin position="12"/>
        <end position="34"/>
    </location>
</feature>
<proteinExistence type="predicted"/>
<gene>
    <name evidence="7" type="ORF">PLXY2_LOCUS12348</name>
</gene>
<evidence type="ECO:0000256" key="3">
    <source>
        <dbReference type="ARBA" id="ARBA00022989"/>
    </source>
</evidence>
<dbReference type="InterPro" id="IPR005828">
    <property type="entry name" value="MFS_sugar_transport-like"/>
</dbReference>
<dbReference type="PANTHER" id="PTHR48021">
    <property type="match status" value="1"/>
</dbReference>
<reference evidence="7" key="1">
    <citation type="submission" date="2020-11" db="EMBL/GenBank/DDBJ databases">
        <authorList>
            <person name="Whiteford S."/>
        </authorList>
    </citation>
    <scope>NUCLEOTIDE SEQUENCE</scope>
</reference>
<evidence type="ECO:0000256" key="4">
    <source>
        <dbReference type="ARBA" id="ARBA00023136"/>
    </source>
</evidence>
<feature type="transmembrane region" description="Helical" evidence="5">
    <location>
        <begin position="291"/>
        <end position="314"/>
    </location>
</feature>
<evidence type="ECO:0000259" key="6">
    <source>
        <dbReference type="PROSITE" id="PS50850"/>
    </source>
</evidence>
<dbReference type="GO" id="GO:0016020">
    <property type="term" value="C:membrane"/>
    <property type="evidence" value="ECO:0007669"/>
    <property type="project" value="UniProtKB-SubCell"/>
</dbReference>
<accession>A0A8S4G2F7</accession>
<evidence type="ECO:0000256" key="1">
    <source>
        <dbReference type="ARBA" id="ARBA00004141"/>
    </source>
</evidence>
<feature type="domain" description="Major facilitator superfamily (MFS) profile" evidence="6">
    <location>
        <begin position="21"/>
        <end position="475"/>
    </location>
</feature>
<dbReference type="InterPro" id="IPR020846">
    <property type="entry name" value="MFS_dom"/>
</dbReference>
<dbReference type="AlphaFoldDB" id="A0A8S4G2F7"/>
<feature type="transmembrane region" description="Helical" evidence="5">
    <location>
        <begin position="87"/>
        <end position="105"/>
    </location>
</feature>
<dbReference type="PANTHER" id="PTHR48021:SF33">
    <property type="entry name" value="AT22075P-RELATED"/>
    <property type="match status" value="1"/>
</dbReference>
<feature type="transmembrane region" description="Helical" evidence="5">
    <location>
        <begin position="357"/>
        <end position="378"/>
    </location>
</feature>
<dbReference type="Gene3D" id="1.20.1250.20">
    <property type="entry name" value="MFS general substrate transporter like domains"/>
    <property type="match status" value="1"/>
</dbReference>
<dbReference type="Proteomes" id="UP000653454">
    <property type="component" value="Unassembled WGS sequence"/>
</dbReference>
<dbReference type="InterPro" id="IPR036259">
    <property type="entry name" value="MFS_trans_sf"/>
</dbReference>
<feature type="transmembrane region" description="Helical" evidence="5">
    <location>
        <begin position="111"/>
        <end position="133"/>
    </location>
</feature>
<evidence type="ECO:0000256" key="5">
    <source>
        <dbReference type="SAM" id="Phobius"/>
    </source>
</evidence>
<protein>
    <submittedName>
        <fullName evidence="7">(diamondback moth) hypothetical protein</fullName>
    </submittedName>
</protein>
<evidence type="ECO:0000256" key="2">
    <source>
        <dbReference type="ARBA" id="ARBA00022692"/>
    </source>
</evidence>
<evidence type="ECO:0000313" key="8">
    <source>
        <dbReference type="Proteomes" id="UP000653454"/>
    </source>
</evidence>
<evidence type="ECO:0000313" key="7">
    <source>
        <dbReference type="EMBL" id="CAG9134071.1"/>
    </source>
</evidence>
<keyword evidence="8" id="KW-1185">Reference proteome</keyword>